<protein>
    <submittedName>
        <fullName evidence="1">Putative integrase domain protein</fullName>
    </submittedName>
</protein>
<evidence type="ECO:0000313" key="1">
    <source>
        <dbReference type="EMBL" id="KJW07799.1"/>
    </source>
</evidence>
<name>A0A0F3RRP6_ORITS</name>
<dbReference type="EMBL" id="LAOR01000004">
    <property type="protein sequence ID" value="KJW07799.1"/>
    <property type="molecule type" value="Genomic_DNA"/>
</dbReference>
<dbReference type="Proteomes" id="UP000033580">
    <property type="component" value="Unassembled WGS sequence"/>
</dbReference>
<dbReference type="AlphaFoldDB" id="A0A0F3RRP6"/>
<gene>
    <name evidence="1" type="ORF">OTUT144_0110</name>
</gene>
<reference evidence="1 2" key="1">
    <citation type="submission" date="2015-01" db="EMBL/GenBank/DDBJ databases">
        <title>Genome Sequencing of Rickettsiales.</title>
        <authorList>
            <person name="Daugherty S.C."/>
            <person name="Su Q."/>
            <person name="Abolude K."/>
            <person name="Beier-Sexton M."/>
            <person name="Carlyon J.A."/>
            <person name="Carter R."/>
            <person name="Day N.P."/>
            <person name="Dumler S.J."/>
            <person name="Dyachenko V."/>
            <person name="Godinez A."/>
            <person name="Kurtti T.J."/>
            <person name="Lichay M."/>
            <person name="Mullins K.E."/>
            <person name="Ott S."/>
            <person name="Pappas-Brown V."/>
            <person name="Paris D.H."/>
            <person name="Patel P."/>
            <person name="Richards A.L."/>
            <person name="Sadzewicz L."/>
            <person name="Sears K."/>
            <person name="Seidman D."/>
            <person name="Sengamalay N."/>
            <person name="Stenos J."/>
            <person name="Tallon L.J."/>
            <person name="Vincent G."/>
            <person name="Fraser C.M."/>
            <person name="Munderloh U."/>
            <person name="Dunning-Hotopp J.C."/>
        </authorList>
    </citation>
    <scope>NUCLEOTIDE SEQUENCE [LARGE SCALE GENOMIC DNA]</scope>
    <source>
        <strain evidence="1 2">UT144</strain>
    </source>
</reference>
<proteinExistence type="predicted"/>
<evidence type="ECO:0000313" key="2">
    <source>
        <dbReference type="Proteomes" id="UP000033580"/>
    </source>
</evidence>
<organism evidence="1 2">
    <name type="scientific">Orientia tsutsugamushi str. UT144</name>
    <dbReference type="NCBI Taxonomy" id="1441384"/>
    <lineage>
        <taxon>Bacteria</taxon>
        <taxon>Pseudomonadati</taxon>
        <taxon>Pseudomonadota</taxon>
        <taxon>Alphaproteobacteria</taxon>
        <taxon>Rickettsiales</taxon>
        <taxon>Rickettsiaceae</taxon>
        <taxon>Rickettsieae</taxon>
        <taxon>Orientia</taxon>
    </lineage>
</organism>
<comment type="caution">
    <text evidence="1">The sequence shown here is derived from an EMBL/GenBank/DDBJ whole genome shotgun (WGS) entry which is preliminary data.</text>
</comment>
<sequence>MPSISLQLIKRLLNKIEIPEGEKLLIIHDPDIIGLKLKISWVVRR</sequence>
<dbReference type="PATRIC" id="fig|1441384.3.peg.1629"/>
<accession>A0A0F3RRP6</accession>